<keyword evidence="3" id="KW-1185">Reference proteome</keyword>
<feature type="domain" description="FAD/NAD(P)-binding" evidence="1">
    <location>
        <begin position="7"/>
        <end position="227"/>
    </location>
</feature>
<accession>A0ABP4F0J7</accession>
<evidence type="ECO:0000313" key="3">
    <source>
        <dbReference type="Proteomes" id="UP001499979"/>
    </source>
</evidence>
<organism evidence="2 3">
    <name type="scientific">Nocardioides aquiterrae</name>
    <dbReference type="NCBI Taxonomy" id="203799"/>
    <lineage>
        <taxon>Bacteria</taxon>
        <taxon>Bacillati</taxon>
        <taxon>Actinomycetota</taxon>
        <taxon>Actinomycetes</taxon>
        <taxon>Propionibacteriales</taxon>
        <taxon>Nocardioidaceae</taxon>
        <taxon>Nocardioides</taxon>
    </lineage>
</organism>
<dbReference type="EMBL" id="BAAAJE010000007">
    <property type="protein sequence ID" value="GAA1141687.1"/>
    <property type="molecule type" value="Genomic_DNA"/>
</dbReference>
<evidence type="ECO:0000259" key="1">
    <source>
        <dbReference type="Pfam" id="PF07992"/>
    </source>
</evidence>
<dbReference type="Pfam" id="PF07992">
    <property type="entry name" value="Pyr_redox_2"/>
    <property type="match status" value="1"/>
</dbReference>
<dbReference type="SUPFAM" id="SSF51905">
    <property type="entry name" value="FAD/NAD(P)-binding domain"/>
    <property type="match status" value="1"/>
</dbReference>
<reference evidence="3" key="1">
    <citation type="journal article" date="2019" name="Int. J. Syst. Evol. Microbiol.">
        <title>The Global Catalogue of Microorganisms (GCM) 10K type strain sequencing project: providing services to taxonomists for standard genome sequencing and annotation.</title>
        <authorList>
            <consortium name="The Broad Institute Genomics Platform"/>
            <consortium name="The Broad Institute Genome Sequencing Center for Infectious Disease"/>
            <person name="Wu L."/>
            <person name="Ma J."/>
        </authorList>
    </citation>
    <scope>NUCLEOTIDE SEQUENCE [LARGE SCALE GENOMIC DNA]</scope>
    <source>
        <strain evidence="3">JCM 11813</strain>
    </source>
</reference>
<name>A0ABP4F0J7_9ACTN</name>
<proteinExistence type="predicted"/>
<protein>
    <recommendedName>
        <fullName evidence="1">FAD/NAD(P)-binding domain-containing protein</fullName>
    </recommendedName>
</protein>
<dbReference type="PANTHER" id="PTHR38663:SF1">
    <property type="entry name" value="L-ORNITHINE N(5)-MONOOXYGENASE"/>
    <property type="match status" value="1"/>
</dbReference>
<dbReference type="PRINTS" id="PR00368">
    <property type="entry name" value="FADPNR"/>
</dbReference>
<dbReference type="Proteomes" id="UP001499979">
    <property type="component" value="Unassembled WGS sequence"/>
</dbReference>
<evidence type="ECO:0000313" key="2">
    <source>
        <dbReference type="EMBL" id="GAA1141687.1"/>
    </source>
</evidence>
<sequence>MSDTRTDLLVLGAGPYAYAAAAYARDRGIDTHVVGIPMAFWRDRMPQDMYLRSGTDWYLDANREATFEAFFEERGLDPAENDPIPISVFLDHADWFGARKGVVADQRLVADLTKPNGTFVAAMEDGTSIEADKVVVAPGVGFFAQLPDWHDRVPDRLRTHTLDRVTFDDLAGARVAVIGGRQSAYEWAALLCDQGAARVDVVHRHPTPAFAKVSWRFVDPYVEQTLAHRGWWRALTPAERAGIAQQFWEVGRLTLEHWLVPRLRPDVVHRHPECAVVDVAGDGPVALTLSDGSSLEVDHVVFASGYQPDVARVPYLAGVLDRISVTDGFPDLSEGFETSLPGLYAVGFLATRDFGPFYGFTKGCPSAAKLVVDEMLR</sequence>
<dbReference type="InterPro" id="IPR036188">
    <property type="entry name" value="FAD/NAD-bd_sf"/>
</dbReference>
<dbReference type="PANTHER" id="PTHR38663">
    <property type="match status" value="1"/>
</dbReference>
<dbReference type="RefSeq" id="WP_343907517.1">
    <property type="nucleotide sequence ID" value="NZ_BAAAJE010000007.1"/>
</dbReference>
<dbReference type="Gene3D" id="3.50.50.60">
    <property type="entry name" value="FAD/NAD(P)-binding domain"/>
    <property type="match status" value="1"/>
</dbReference>
<dbReference type="PRINTS" id="PR00411">
    <property type="entry name" value="PNDRDTASEI"/>
</dbReference>
<dbReference type="InterPro" id="IPR023753">
    <property type="entry name" value="FAD/NAD-binding_dom"/>
</dbReference>
<gene>
    <name evidence="2" type="ORF">GCM10009606_21390</name>
</gene>
<comment type="caution">
    <text evidence="2">The sequence shown here is derived from an EMBL/GenBank/DDBJ whole genome shotgun (WGS) entry which is preliminary data.</text>
</comment>